<comment type="caution">
    <text evidence="2">The sequence shown here is derived from an EMBL/GenBank/DDBJ whole genome shotgun (WGS) entry which is preliminary data.</text>
</comment>
<gene>
    <name evidence="2" type="ORF">CYCCA115_LOCUS17679</name>
</gene>
<accession>A0AAD2G0R3</accession>
<feature type="region of interest" description="Disordered" evidence="1">
    <location>
        <begin position="427"/>
        <end position="450"/>
    </location>
</feature>
<name>A0AAD2G0R3_9STRA</name>
<dbReference type="Proteomes" id="UP001295423">
    <property type="component" value="Unassembled WGS sequence"/>
</dbReference>
<evidence type="ECO:0000313" key="2">
    <source>
        <dbReference type="EMBL" id="CAJ1959258.1"/>
    </source>
</evidence>
<dbReference type="AlphaFoldDB" id="A0AAD2G0R3"/>
<sequence>MVQIDPAAMTAFWEQEVQMRIVQDIRDQLELDGLTTFESFADYTKDDLLAMRKRISYIQNIPHFGQDSFKRLVIAFEASRNYKLVGREITAAMMHYENTLKHFAEDWKTIVSLEGRPEPPVPTISQALPPMKWVSAFVIAMQTTKSARFGITLYYVIRPEEVPVDPAPPLEENKAFSEVYGSLWDERQLRASHSHPSFKTDDKTLFQKLDEAVRSTNYVSCIEPFRAKGQGRKAYFALIKTYLGDDKWLSEITKYDNMMRNAKWKGAGNLTVEAYIAVHRNAYQHLVSASEHVAYQLPNQQTRVKQLLDGILSSDARLNAAIAMVQASNVMIADFELASAHIQPHCPVAKRNLGGKRQSAEISALEIDTGDVDIASVGVGGGKGQRTGVHLRFHTLPEYQKLGNDERKELAEWRLTPAGKAAQAAGILLRDSKKQSGKGSPKKGKKSYAKVSAALVKKQVAKALEASKEKDKKTSEQVKKDALLASLLADASNNPAMQAKCSIGAT</sequence>
<reference evidence="2" key="1">
    <citation type="submission" date="2023-08" db="EMBL/GenBank/DDBJ databases">
        <authorList>
            <person name="Audoor S."/>
            <person name="Bilcke G."/>
        </authorList>
    </citation>
    <scope>NUCLEOTIDE SEQUENCE</scope>
</reference>
<keyword evidence="3" id="KW-1185">Reference proteome</keyword>
<evidence type="ECO:0000313" key="3">
    <source>
        <dbReference type="Proteomes" id="UP001295423"/>
    </source>
</evidence>
<evidence type="ECO:0000256" key="1">
    <source>
        <dbReference type="SAM" id="MobiDB-lite"/>
    </source>
</evidence>
<protein>
    <submittedName>
        <fullName evidence="2">Uncharacterized protein</fullName>
    </submittedName>
</protein>
<dbReference type="EMBL" id="CAKOGP040001982">
    <property type="protein sequence ID" value="CAJ1959258.1"/>
    <property type="molecule type" value="Genomic_DNA"/>
</dbReference>
<organism evidence="2 3">
    <name type="scientific">Cylindrotheca closterium</name>
    <dbReference type="NCBI Taxonomy" id="2856"/>
    <lineage>
        <taxon>Eukaryota</taxon>
        <taxon>Sar</taxon>
        <taxon>Stramenopiles</taxon>
        <taxon>Ochrophyta</taxon>
        <taxon>Bacillariophyta</taxon>
        <taxon>Bacillariophyceae</taxon>
        <taxon>Bacillariophycidae</taxon>
        <taxon>Bacillariales</taxon>
        <taxon>Bacillariaceae</taxon>
        <taxon>Cylindrotheca</taxon>
    </lineage>
</organism>
<proteinExistence type="predicted"/>